<evidence type="ECO:0000313" key="7">
    <source>
        <dbReference type="Proteomes" id="UP000663836"/>
    </source>
</evidence>
<evidence type="ECO:0000313" key="3">
    <source>
        <dbReference type="EMBL" id="CAF0821203.1"/>
    </source>
</evidence>
<feature type="transmembrane region" description="Helical" evidence="1">
    <location>
        <begin position="82"/>
        <end position="103"/>
    </location>
</feature>
<keyword evidence="1" id="KW-0472">Membrane</keyword>
<comment type="caution">
    <text evidence="6">The sequence shown here is derived from an EMBL/GenBank/DDBJ whole genome shotgun (WGS) entry which is preliminary data.</text>
</comment>
<evidence type="ECO:0000313" key="6">
    <source>
        <dbReference type="EMBL" id="CAF3984544.1"/>
    </source>
</evidence>
<dbReference type="EMBL" id="CAJNOL010004681">
    <property type="protein sequence ID" value="CAF1592840.1"/>
    <property type="molecule type" value="Genomic_DNA"/>
</dbReference>
<evidence type="ECO:0000256" key="2">
    <source>
        <dbReference type="SAM" id="SignalP"/>
    </source>
</evidence>
<keyword evidence="1" id="KW-0812">Transmembrane</keyword>
<feature type="transmembrane region" description="Helical" evidence="1">
    <location>
        <begin position="109"/>
        <end position="128"/>
    </location>
</feature>
<sequence length="135" mass="15218">MFAKIISPLVGALLISLALISLSSDINPSLHLYMHQFLKQIQENIPIKYIREASLNRVKIIFSIYLLISGFVLHYCQGVKRLIVLIPLSIVSICMIKLTIIFSLSVSSIPIYIFLVVSIIIILFNDCAQLDELDI</sequence>
<proteinExistence type="predicted"/>
<evidence type="ECO:0000313" key="8">
    <source>
        <dbReference type="Proteomes" id="UP000663870"/>
    </source>
</evidence>
<dbReference type="EMBL" id="CAJOBD010004200">
    <property type="protein sequence ID" value="CAF3984544.1"/>
    <property type="molecule type" value="Genomic_DNA"/>
</dbReference>
<gene>
    <name evidence="6" type="ORF">JBS370_LOCUS25369</name>
    <name evidence="5" type="ORF">JXQ802_LOCUS47420</name>
    <name evidence="3" type="ORF">PYM288_LOCUS5596</name>
    <name evidence="4" type="ORF">ZHD862_LOCUS34020</name>
</gene>
<keyword evidence="8" id="KW-1185">Reference proteome</keyword>
<organism evidence="6 7">
    <name type="scientific">Rotaria sordida</name>
    <dbReference type="NCBI Taxonomy" id="392033"/>
    <lineage>
        <taxon>Eukaryota</taxon>
        <taxon>Metazoa</taxon>
        <taxon>Spiralia</taxon>
        <taxon>Gnathifera</taxon>
        <taxon>Rotifera</taxon>
        <taxon>Eurotatoria</taxon>
        <taxon>Bdelloidea</taxon>
        <taxon>Philodinida</taxon>
        <taxon>Philodinidae</taxon>
        <taxon>Rotaria</taxon>
    </lineage>
</organism>
<dbReference type="AlphaFoldDB" id="A0A819MTY4"/>
<evidence type="ECO:0000313" key="4">
    <source>
        <dbReference type="EMBL" id="CAF1422806.1"/>
    </source>
</evidence>
<protein>
    <submittedName>
        <fullName evidence="6">Uncharacterized protein</fullName>
    </submittedName>
</protein>
<dbReference type="Proteomes" id="UP000663854">
    <property type="component" value="Unassembled WGS sequence"/>
</dbReference>
<evidence type="ECO:0000313" key="5">
    <source>
        <dbReference type="EMBL" id="CAF1592840.1"/>
    </source>
</evidence>
<feature type="chain" id="PRO_5036235654" evidence="2">
    <location>
        <begin position="24"/>
        <end position="135"/>
    </location>
</feature>
<dbReference type="EMBL" id="CAJNOT010004236">
    <property type="protein sequence ID" value="CAF1422806.1"/>
    <property type="molecule type" value="Genomic_DNA"/>
</dbReference>
<feature type="signal peptide" evidence="2">
    <location>
        <begin position="1"/>
        <end position="23"/>
    </location>
</feature>
<evidence type="ECO:0000256" key="1">
    <source>
        <dbReference type="SAM" id="Phobius"/>
    </source>
</evidence>
<feature type="transmembrane region" description="Helical" evidence="1">
    <location>
        <begin position="58"/>
        <end position="75"/>
    </location>
</feature>
<reference evidence="6" key="1">
    <citation type="submission" date="2021-02" db="EMBL/GenBank/DDBJ databases">
        <authorList>
            <person name="Nowell W R."/>
        </authorList>
    </citation>
    <scope>NUCLEOTIDE SEQUENCE</scope>
</reference>
<dbReference type="Proteomes" id="UP000663870">
    <property type="component" value="Unassembled WGS sequence"/>
</dbReference>
<keyword evidence="1" id="KW-1133">Transmembrane helix</keyword>
<dbReference type="EMBL" id="CAJNOH010000058">
    <property type="protein sequence ID" value="CAF0821203.1"/>
    <property type="molecule type" value="Genomic_DNA"/>
</dbReference>
<dbReference type="Proteomes" id="UP000663864">
    <property type="component" value="Unassembled WGS sequence"/>
</dbReference>
<accession>A0A819MTY4</accession>
<dbReference type="Proteomes" id="UP000663836">
    <property type="component" value="Unassembled WGS sequence"/>
</dbReference>
<name>A0A819MTY4_9BILA</name>
<keyword evidence="2" id="KW-0732">Signal</keyword>